<name>A0A226DDL1_FOLCA</name>
<dbReference type="PRINTS" id="PR00722">
    <property type="entry name" value="CHYMOTRYPSIN"/>
</dbReference>
<dbReference type="FunFam" id="2.40.10.10:FF:000054">
    <property type="entry name" value="Complement C1r subcomponent"/>
    <property type="match status" value="1"/>
</dbReference>
<proteinExistence type="predicted"/>
<dbReference type="EMBL" id="LNIX01000024">
    <property type="protein sequence ID" value="OXA42924.1"/>
    <property type="molecule type" value="Genomic_DNA"/>
</dbReference>
<dbReference type="OMA" id="FENISPG"/>
<keyword evidence="7" id="KW-0378">Hydrolase</keyword>
<dbReference type="PROSITE" id="PS50240">
    <property type="entry name" value="TRYPSIN_DOM"/>
    <property type="match status" value="1"/>
</dbReference>
<dbReference type="PANTHER" id="PTHR24253">
    <property type="entry name" value="TRANSMEMBRANE PROTEASE SERINE"/>
    <property type="match status" value="1"/>
</dbReference>
<keyword evidence="8" id="KW-1185">Reference proteome</keyword>
<dbReference type="CDD" id="cd00190">
    <property type="entry name" value="Tryp_SPc"/>
    <property type="match status" value="1"/>
</dbReference>
<dbReference type="AlphaFoldDB" id="A0A226DDL1"/>
<dbReference type="GO" id="GO:0004252">
    <property type="term" value="F:serine-type endopeptidase activity"/>
    <property type="evidence" value="ECO:0007669"/>
    <property type="project" value="InterPro"/>
</dbReference>
<dbReference type="PROSITE" id="PS00135">
    <property type="entry name" value="TRYPSIN_SER"/>
    <property type="match status" value="1"/>
</dbReference>
<dbReference type="InterPro" id="IPR033116">
    <property type="entry name" value="TRYPSIN_SER"/>
</dbReference>
<protein>
    <submittedName>
        <fullName evidence="7">Venom protease</fullName>
    </submittedName>
</protein>
<organism evidence="7 8">
    <name type="scientific">Folsomia candida</name>
    <name type="common">Springtail</name>
    <dbReference type="NCBI Taxonomy" id="158441"/>
    <lineage>
        <taxon>Eukaryota</taxon>
        <taxon>Metazoa</taxon>
        <taxon>Ecdysozoa</taxon>
        <taxon>Arthropoda</taxon>
        <taxon>Hexapoda</taxon>
        <taxon>Collembola</taxon>
        <taxon>Entomobryomorpha</taxon>
        <taxon>Isotomoidea</taxon>
        <taxon>Isotomidae</taxon>
        <taxon>Proisotominae</taxon>
        <taxon>Folsomia</taxon>
    </lineage>
</organism>
<gene>
    <name evidence="7" type="ORF">Fcan01_22286</name>
</gene>
<dbReference type="STRING" id="158441.A0A226DDL1"/>
<dbReference type="InterPro" id="IPR001314">
    <property type="entry name" value="Peptidase_S1A"/>
</dbReference>
<keyword evidence="3" id="KW-0732">Signal</keyword>
<keyword evidence="4" id="KW-1015">Disulfide bond</keyword>
<dbReference type="GO" id="GO:0005576">
    <property type="term" value="C:extracellular region"/>
    <property type="evidence" value="ECO:0007669"/>
    <property type="project" value="UniProtKB-SubCell"/>
</dbReference>
<evidence type="ECO:0000259" key="6">
    <source>
        <dbReference type="PROSITE" id="PS50240"/>
    </source>
</evidence>
<dbReference type="Proteomes" id="UP000198287">
    <property type="component" value="Unassembled WGS sequence"/>
</dbReference>
<evidence type="ECO:0000256" key="5">
    <source>
        <dbReference type="ARBA" id="ARBA00023180"/>
    </source>
</evidence>
<dbReference type="InterPro" id="IPR009003">
    <property type="entry name" value="Peptidase_S1_PA"/>
</dbReference>
<evidence type="ECO:0000256" key="2">
    <source>
        <dbReference type="ARBA" id="ARBA00022525"/>
    </source>
</evidence>
<dbReference type="Pfam" id="PF00089">
    <property type="entry name" value="Trypsin"/>
    <property type="match status" value="1"/>
</dbReference>
<accession>A0A226DDL1</accession>
<evidence type="ECO:0000256" key="1">
    <source>
        <dbReference type="ARBA" id="ARBA00004613"/>
    </source>
</evidence>
<evidence type="ECO:0000313" key="7">
    <source>
        <dbReference type="EMBL" id="OXA42924.1"/>
    </source>
</evidence>
<sequence length="162" mass="17136">MNQKDVSRMEIFIGDHNVYSTSDGPHEYDDVAVIRLSKPVTFGKYIQPVCLHTGAPRYDGGTTGADVTGWGQTAEKGKLSFVLNTVNVRVITNTECMQAYGKKAPAGIISNMVGDKEVCAGGKGRDSCKGDSGGPLTIDSHSHAKQIGIVSWGIGCATYPGV</sequence>
<reference evidence="7 8" key="1">
    <citation type="submission" date="2015-12" db="EMBL/GenBank/DDBJ databases">
        <title>The genome of Folsomia candida.</title>
        <authorList>
            <person name="Faddeeva A."/>
            <person name="Derks M.F."/>
            <person name="Anvar Y."/>
            <person name="Smit S."/>
            <person name="Van Straalen N."/>
            <person name="Roelofs D."/>
        </authorList>
    </citation>
    <scope>NUCLEOTIDE SEQUENCE [LARGE SCALE GENOMIC DNA]</scope>
    <source>
        <strain evidence="7 8">VU population</strain>
        <tissue evidence="7">Whole body</tissue>
    </source>
</reference>
<evidence type="ECO:0000256" key="4">
    <source>
        <dbReference type="ARBA" id="ARBA00023157"/>
    </source>
</evidence>
<evidence type="ECO:0000313" key="8">
    <source>
        <dbReference type="Proteomes" id="UP000198287"/>
    </source>
</evidence>
<dbReference type="GO" id="GO:0006508">
    <property type="term" value="P:proteolysis"/>
    <property type="evidence" value="ECO:0007669"/>
    <property type="project" value="UniProtKB-KW"/>
</dbReference>
<comment type="subcellular location">
    <subcellularLocation>
        <location evidence="1">Secreted</location>
    </subcellularLocation>
</comment>
<dbReference type="Gene3D" id="2.40.10.10">
    <property type="entry name" value="Trypsin-like serine proteases"/>
    <property type="match status" value="2"/>
</dbReference>
<dbReference type="SUPFAM" id="SSF50494">
    <property type="entry name" value="Trypsin-like serine proteases"/>
    <property type="match status" value="1"/>
</dbReference>
<dbReference type="InterPro" id="IPR001254">
    <property type="entry name" value="Trypsin_dom"/>
</dbReference>
<comment type="caution">
    <text evidence="7">The sequence shown here is derived from an EMBL/GenBank/DDBJ whole genome shotgun (WGS) entry which is preliminary data.</text>
</comment>
<keyword evidence="5" id="KW-0325">Glycoprotein</keyword>
<evidence type="ECO:0000256" key="3">
    <source>
        <dbReference type="ARBA" id="ARBA00022729"/>
    </source>
</evidence>
<dbReference type="PANTHER" id="PTHR24253:SF176">
    <property type="entry name" value="CORIN, ISOFORM B"/>
    <property type="match status" value="1"/>
</dbReference>
<keyword evidence="2" id="KW-0964">Secreted</keyword>
<feature type="domain" description="Peptidase S1" evidence="6">
    <location>
        <begin position="16"/>
        <end position="162"/>
    </location>
</feature>
<keyword evidence="7" id="KW-0645">Protease</keyword>
<dbReference type="OrthoDB" id="546450at2759"/>
<dbReference type="InterPro" id="IPR043504">
    <property type="entry name" value="Peptidase_S1_PA_chymotrypsin"/>
</dbReference>
<dbReference type="SMART" id="SM00020">
    <property type="entry name" value="Tryp_SPc"/>
    <property type="match status" value="1"/>
</dbReference>